<dbReference type="Proteomes" id="UP000606900">
    <property type="component" value="Unassembled WGS sequence"/>
</dbReference>
<dbReference type="SUPFAM" id="SSF48317">
    <property type="entry name" value="Acid phosphatase/Vanadium-dependent haloperoxidase"/>
    <property type="match status" value="1"/>
</dbReference>
<dbReference type="SMART" id="SM00014">
    <property type="entry name" value="acidPPc"/>
    <property type="match status" value="1"/>
</dbReference>
<evidence type="ECO:0000313" key="4">
    <source>
        <dbReference type="Proteomes" id="UP000606900"/>
    </source>
</evidence>
<dbReference type="AlphaFoldDB" id="A0A843AR66"/>
<feature type="domain" description="Phosphatidic acid phosphatase type 2/haloperoxidase" evidence="2">
    <location>
        <begin position="63"/>
        <end position="180"/>
    </location>
</feature>
<comment type="caution">
    <text evidence="3">The sequence shown here is derived from an EMBL/GenBank/DDBJ whole genome shotgun (WGS) entry which is preliminary data.</text>
</comment>
<dbReference type="EMBL" id="JADIIL010000034">
    <property type="protein sequence ID" value="MBF4475660.1"/>
    <property type="molecule type" value="Genomic_DNA"/>
</dbReference>
<dbReference type="RefSeq" id="WP_276699586.1">
    <property type="nucleotide sequence ID" value="NZ_JADIIL010000034.1"/>
</dbReference>
<feature type="transmembrane region" description="Helical" evidence="1">
    <location>
        <begin position="163"/>
        <end position="180"/>
    </location>
</feature>
<gene>
    <name evidence="3" type="ORF">ISP06_09385</name>
</gene>
<organism evidence="3 4">
    <name type="scientific">Methanobacterium formicicum</name>
    <dbReference type="NCBI Taxonomy" id="2162"/>
    <lineage>
        <taxon>Archaea</taxon>
        <taxon>Methanobacteriati</taxon>
        <taxon>Methanobacteriota</taxon>
        <taxon>Methanomada group</taxon>
        <taxon>Methanobacteria</taxon>
        <taxon>Methanobacteriales</taxon>
        <taxon>Methanobacteriaceae</taxon>
        <taxon>Methanobacterium</taxon>
    </lineage>
</organism>
<feature type="transmembrane region" description="Helical" evidence="1">
    <location>
        <begin position="31"/>
        <end position="56"/>
    </location>
</feature>
<accession>A0A843AR66</accession>
<evidence type="ECO:0000313" key="3">
    <source>
        <dbReference type="EMBL" id="MBF4475660.1"/>
    </source>
</evidence>
<dbReference type="Pfam" id="PF01569">
    <property type="entry name" value="PAP2"/>
    <property type="match status" value="1"/>
</dbReference>
<dbReference type="InterPro" id="IPR036938">
    <property type="entry name" value="PAP2/HPO_sf"/>
</dbReference>
<feature type="transmembrane region" description="Helical" evidence="1">
    <location>
        <begin position="138"/>
        <end position="157"/>
    </location>
</feature>
<protein>
    <submittedName>
        <fullName evidence="3">Phosphatase PAP2 family protein</fullName>
    </submittedName>
</protein>
<dbReference type="PANTHER" id="PTHR14969:SF13">
    <property type="entry name" value="AT30094P"/>
    <property type="match status" value="1"/>
</dbReference>
<name>A0A843AR66_METFO</name>
<dbReference type="PANTHER" id="PTHR14969">
    <property type="entry name" value="SPHINGOSINE-1-PHOSPHATE PHOSPHOHYDROLASE"/>
    <property type="match status" value="1"/>
</dbReference>
<reference evidence="3" key="1">
    <citation type="submission" date="2020-10" db="EMBL/GenBank/DDBJ databases">
        <title>Dehalococcoides mccartyi of a TCE/Cr reducing biochatode.</title>
        <authorList>
            <person name="Matturro B."/>
        </authorList>
    </citation>
    <scope>NUCLEOTIDE SEQUENCE</scope>
    <source>
        <strain evidence="3">Bin2</strain>
    </source>
</reference>
<dbReference type="InterPro" id="IPR000326">
    <property type="entry name" value="PAP2/HPO"/>
</dbReference>
<evidence type="ECO:0000259" key="2">
    <source>
        <dbReference type="SMART" id="SM00014"/>
    </source>
</evidence>
<keyword evidence="1" id="KW-0812">Transmembrane</keyword>
<keyword evidence="1" id="KW-0472">Membrane</keyword>
<feature type="transmembrane region" description="Helical" evidence="1">
    <location>
        <begin position="106"/>
        <end position="126"/>
    </location>
</feature>
<proteinExistence type="predicted"/>
<feature type="transmembrane region" description="Helical" evidence="1">
    <location>
        <begin position="63"/>
        <end position="86"/>
    </location>
</feature>
<sequence>MYDFIITEIFNQNVTLFYMINHGLDNNLFDFIMPLITNFGSVIAWAGICGLLFIFGGEKGRKVAILGLAALFISNVIVYSLKFIIAEPRPFLTLHNVDLLVTESEAYSFPSGHTASSFAAATIIGLKYKFNFREKSYGLIYPLLAFAGVIGFSRIYIGVHYPLDVLFGAIVGIVSALLTLKVEDNILVDKLTHICSLDKINPG</sequence>
<evidence type="ECO:0000256" key="1">
    <source>
        <dbReference type="SAM" id="Phobius"/>
    </source>
</evidence>
<keyword evidence="1" id="KW-1133">Transmembrane helix</keyword>
<dbReference type="Gene3D" id="1.20.144.10">
    <property type="entry name" value="Phosphatidic acid phosphatase type 2/haloperoxidase"/>
    <property type="match status" value="1"/>
</dbReference>